<sequence>MKRQNSSRLGLCCANVNSYCICERCVFTCAQ</sequence>
<reference evidence="1" key="2">
    <citation type="journal article" date="2015" name="Fish Shellfish Immunol.">
        <title>Early steps in the European eel (Anguilla anguilla)-Vibrio vulnificus interaction in the gills: Role of the RtxA13 toxin.</title>
        <authorList>
            <person name="Callol A."/>
            <person name="Pajuelo D."/>
            <person name="Ebbesson L."/>
            <person name="Teles M."/>
            <person name="MacKenzie S."/>
            <person name="Amaro C."/>
        </authorList>
    </citation>
    <scope>NUCLEOTIDE SEQUENCE</scope>
</reference>
<name>A0A0E9UL50_ANGAN</name>
<reference evidence="1" key="1">
    <citation type="submission" date="2014-11" db="EMBL/GenBank/DDBJ databases">
        <authorList>
            <person name="Amaro Gonzalez C."/>
        </authorList>
    </citation>
    <scope>NUCLEOTIDE SEQUENCE</scope>
</reference>
<accession>A0A0E9UL50</accession>
<dbReference type="AlphaFoldDB" id="A0A0E9UL50"/>
<dbReference type="EMBL" id="GBXM01042879">
    <property type="protein sequence ID" value="JAH65698.1"/>
    <property type="molecule type" value="Transcribed_RNA"/>
</dbReference>
<organism evidence="1">
    <name type="scientific">Anguilla anguilla</name>
    <name type="common">European freshwater eel</name>
    <name type="synonym">Muraena anguilla</name>
    <dbReference type="NCBI Taxonomy" id="7936"/>
    <lineage>
        <taxon>Eukaryota</taxon>
        <taxon>Metazoa</taxon>
        <taxon>Chordata</taxon>
        <taxon>Craniata</taxon>
        <taxon>Vertebrata</taxon>
        <taxon>Euteleostomi</taxon>
        <taxon>Actinopterygii</taxon>
        <taxon>Neopterygii</taxon>
        <taxon>Teleostei</taxon>
        <taxon>Anguilliformes</taxon>
        <taxon>Anguillidae</taxon>
        <taxon>Anguilla</taxon>
    </lineage>
</organism>
<evidence type="ECO:0000313" key="1">
    <source>
        <dbReference type="EMBL" id="JAH65698.1"/>
    </source>
</evidence>
<proteinExistence type="predicted"/>
<protein>
    <submittedName>
        <fullName evidence="1">Uncharacterized protein</fullName>
    </submittedName>
</protein>